<gene>
    <name evidence="11" type="primary">LOC113203556</name>
</gene>
<dbReference type="SMART" id="SM00479">
    <property type="entry name" value="EXOIII"/>
    <property type="match status" value="1"/>
</dbReference>
<sequence>MESFKSIVVMDLESSGLPSSVGKTKITELSFVGVLVQHIMSCHKTRAKVPRVLQKLNLCFYPHKRIDFEATEITGLDNFMLEDIPVFNEDACALLIGFLERMPSPVCLVAHNGFKFDFPLLKAELSAKSQTFPDSIICADSLMAFRILYPISPSSWCSSQTVPGIHAISPLATPIGGSPNAQGSNSLVRSVSDELQATSSVTGYPNNIANEQESKEMQKANETTPKQLKISADCPLPLKRKNILTNDENIGIKNGGIRKKLFRGQEKLKSHKLVDLYRYIQGREQDSGHHAENDTLALLECIVSSAPEFLSWVEQNHLSFTKIPCMW</sequence>
<dbReference type="SUPFAM" id="SSF53098">
    <property type="entry name" value="Ribonuclease H-like"/>
    <property type="match status" value="1"/>
</dbReference>
<evidence type="ECO:0000256" key="2">
    <source>
        <dbReference type="ARBA" id="ARBA00022722"/>
    </source>
</evidence>
<dbReference type="GO" id="GO:0046872">
    <property type="term" value="F:metal ion binding"/>
    <property type="evidence" value="ECO:0007669"/>
    <property type="project" value="UniProtKB-KW"/>
</dbReference>
<keyword evidence="5" id="KW-0269">Exonuclease</keyword>
<dbReference type="GO" id="GO:0008296">
    <property type="term" value="F:3'-5'-DNA exonuclease activity"/>
    <property type="evidence" value="ECO:0007669"/>
    <property type="project" value="TreeGrafter"/>
</dbReference>
<comment type="similarity">
    <text evidence="7">Belongs to the exonuclease superfamily. TREX family.</text>
</comment>
<evidence type="ECO:0000259" key="9">
    <source>
        <dbReference type="SMART" id="SM00479"/>
    </source>
</evidence>
<feature type="compositionally biased region" description="Polar residues" evidence="8">
    <location>
        <begin position="201"/>
        <end position="211"/>
    </location>
</feature>
<keyword evidence="2" id="KW-0540">Nuclease</keyword>
<comment type="cofactor">
    <cofactor evidence="1">
        <name>Mg(2+)</name>
        <dbReference type="ChEBI" id="CHEBI:18420"/>
    </cofactor>
</comment>
<keyword evidence="3" id="KW-0479">Metal-binding</keyword>
<reference evidence="11" key="1">
    <citation type="submission" date="2025-08" db="UniProtKB">
        <authorList>
            <consortium name="RefSeq"/>
        </authorList>
    </citation>
    <scope>IDENTIFICATION</scope>
    <source>
        <tissue evidence="11">Whole organism</tissue>
    </source>
</reference>
<protein>
    <submittedName>
        <fullName evidence="11">Uncharacterized protein LOC113203556</fullName>
    </submittedName>
</protein>
<feature type="region of interest" description="Disordered" evidence="8">
    <location>
        <begin position="201"/>
        <end position="226"/>
    </location>
</feature>
<dbReference type="RefSeq" id="XP_026274099.1">
    <property type="nucleotide sequence ID" value="XM_026418314.2"/>
</dbReference>
<dbReference type="GeneID" id="113203556"/>
<accession>A0A6J1RYS4</accession>
<dbReference type="Gene3D" id="3.30.420.10">
    <property type="entry name" value="Ribonuclease H-like superfamily/Ribonuclease H"/>
    <property type="match status" value="1"/>
</dbReference>
<evidence type="ECO:0000256" key="7">
    <source>
        <dbReference type="ARBA" id="ARBA00025769"/>
    </source>
</evidence>
<organism evidence="10 11">
    <name type="scientific">Frankliniella occidentalis</name>
    <name type="common">Western flower thrips</name>
    <name type="synonym">Euthrips occidentalis</name>
    <dbReference type="NCBI Taxonomy" id="133901"/>
    <lineage>
        <taxon>Eukaryota</taxon>
        <taxon>Metazoa</taxon>
        <taxon>Ecdysozoa</taxon>
        <taxon>Arthropoda</taxon>
        <taxon>Hexapoda</taxon>
        <taxon>Insecta</taxon>
        <taxon>Pterygota</taxon>
        <taxon>Neoptera</taxon>
        <taxon>Paraneoptera</taxon>
        <taxon>Thysanoptera</taxon>
        <taxon>Terebrantia</taxon>
        <taxon>Thripoidea</taxon>
        <taxon>Thripidae</taxon>
        <taxon>Frankliniella</taxon>
    </lineage>
</organism>
<evidence type="ECO:0000256" key="1">
    <source>
        <dbReference type="ARBA" id="ARBA00001946"/>
    </source>
</evidence>
<dbReference type="GO" id="GO:0005737">
    <property type="term" value="C:cytoplasm"/>
    <property type="evidence" value="ECO:0007669"/>
    <property type="project" value="TreeGrafter"/>
</dbReference>
<evidence type="ECO:0000313" key="10">
    <source>
        <dbReference type="Proteomes" id="UP000504606"/>
    </source>
</evidence>
<dbReference type="InterPro" id="IPR012337">
    <property type="entry name" value="RNaseH-like_sf"/>
</dbReference>
<dbReference type="InterPro" id="IPR040393">
    <property type="entry name" value="TREX1/2"/>
</dbReference>
<keyword evidence="10" id="KW-1185">Reference proteome</keyword>
<dbReference type="GO" id="GO:0003676">
    <property type="term" value="F:nucleic acid binding"/>
    <property type="evidence" value="ECO:0007669"/>
    <property type="project" value="InterPro"/>
</dbReference>
<dbReference type="PANTHER" id="PTHR13058">
    <property type="entry name" value="THREE PRIME REPAIR EXONUCLEASE 1, 2"/>
    <property type="match status" value="1"/>
</dbReference>
<dbReference type="InterPro" id="IPR036397">
    <property type="entry name" value="RNaseH_sf"/>
</dbReference>
<name>A0A6J1RYS4_FRAOC</name>
<evidence type="ECO:0000256" key="3">
    <source>
        <dbReference type="ARBA" id="ARBA00022723"/>
    </source>
</evidence>
<evidence type="ECO:0000313" key="11">
    <source>
        <dbReference type="RefSeq" id="XP_026274099.1"/>
    </source>
</evidence>
<dbReference type="AlphaFoldDB" id="A0A6J1RYS4"/>
<evidence type="ECO:0000256" key="5">
    <source>
        <dbReference type="ARBA" id="ARBA00022839"/>
    </source>
</evidence>
<proteinExistence type="inferred from homology"/>
<feature type="domain" description="Exonuclease" evidence="9">
    <location>
        <begin position="6"/>
        <end position="311"/>
    </location>
</feature>
<keyword evidence="6" id="KW-0460">Magnesium</keyword>
<dbReference type="Proteomes" id="UP000504606">
    <property type="component" value="Unplaced"/>
</dbReference>
<evidence type="ECO:0000256" key="6">
    <source>
        <dbReference type="ARBA" id="ARBA00022842"/>
    </source>
</evidence>
<dbReference type="GO" id="GO:0006308">
    <property type="term" value="P:DNA catabolic process"/>
    <property type="evidence" value="ECO:0007669"/>
    <property type="project" value="TreeGrafter"/>
</dbReference>
<dbReference type="PANTHER" id="PTHR13058:SF19">
    <property type="entry name" value="LD40940P"/>
    <property type="match status" value="1"/>
</dbReference>
<dbReference type="KEGG" id="foc:113203556"/>
<dbReference type="OrthoDB" id="10250935at2759"/>
<evidence type="ECO:0000256" key="4">
    <source>
        <dbReference type="ARBA" id="ARBA00022801"/>
    </source>
</evidence>
<keyword evidence="4" id="KW-0378">Hydrolase</keyword>
<evidence type="ECO:0000256" key="8">
    <source>
        <dbReference type="SAM" id="MobiDB-lite"/>
    </source>
</evidence>
<dbReference type="InterPro" id="IPR013520">
    <property type="entry name" value="Ribonucl_H"/>
</dbReference>